<dbReference type="Proteomes" id="UP000675781">
    <property type="component" value="Unassembled WGS sequence"/>
</dbReference>
<proteinExistence type="inferred from homology"/>
<dbReference type="PANTHER" id="PTHR33602">
    <property type="entry name" value="REGULATORY PROTEIN RECX FAMILY PROTEIN"/>
    <property type="match status" value="1"/>
</dbReference>
<comment type="function">
    <text evidence="5">Modulates RecA activity.</text>
</comment>
<reference evidence="10" key="1">
    <citation type="submission" date="2021-04" db="EMBL/GenBank/DDBJ databases">
        <title>Genome based classification of Actinospica acidithermotolerans sp. nov., an actinobacterium isolated from an Indonesian hot spring.</title>
        <authorList>
            <person name="Kusuma A.B."/>
            <person name="Putra K.E."/>
            <person name="Nafisah S."/>
            <person name="Loh J."/>
            <person name="Nouioui I."/>
            <person name="Goodfellow M."/>
        </authorList>
    </citation>
    <scope>NUCLEOTIDE SEQUENCE</scope>
    <source>
        <strain evidence="10">CSCA 57</strain>
    </source>
</reference>
<dbReference type="PANTHER" id="PTHR33602:SF1">
    <property type="entry name" value="REGULATORY PROTEIN RECX FAMILY PROTEIN"/>
    <property type="match status" value="1"/>
</dbReference>
<feature type="domain" description="RecX second three-helical" evidence="7">
    <location>
        <begin position="73"/>
        <end position="113"/>
    </location>
</feature>
<evidence type="ECO:0000259" key="7">
    <source>
        <dbReference type="Pfam" id="PF02631"/>
    </source>
</evidence>
<feature type="domain" description="RecX first three-helical" evidence="9">
    <location>
        <begin position="27"/>
        <end position="65"/>
    </location>
</feature>
<dbReference type="InterPro" id="IPR053925">
    <property type="entry name" value="RecX_HTH_3rd"/>
</dbReference>
<dbReference type="AlphaFoldDB" id="A0A941ITJ6"/>
<evidence type="ECO:0000256" key="1">
    <source>
        <dbReference type="ARBA" id="ARBA00004496"/>
    </source>
</evidence>
<feature type="compositionally biased region" description="Basic and acidic residues" evidence="6">
    <location>
        <begin position="7"/>
        <end position="17"/>
    </location>
</feature>
<comment type="caution">
    <text evidence="10">The sequence shown here is derived from an EMBL/GenBank/DDBJ whole genome shotgun (WGS) entry which is preliminary data.</text>
</comment>
<dbReference type="Pfam" id="PF21982">
    <property type="entry name" value="RecX_HTH1"/>
    <property type="match status" value="1"/>
</dbReference>
<dbReference type="Pfam" id="PF02631">
    <property type="entry name" value="RecX_HTH2"/>
    <property type="match status" value="1"/>
</dbReference>
<evidence type="ECO:0000256" key="6">
    <source>
        <dbReference type="SAM" id="MobiDB-lite"/>
    </source>
</evidence>
<comment type="subcellular location">
    <subcellularLocation>
        <location evidence="1 5">Cytoplasm</location>
    </subcellularLocation>
</comment>
<name>A0A941ITJ6_9ACTN</name>
<gene>
    <name evidence="5" type="primary">recX</name>
    <name evidence="10" type="ORF">KDL01_30770</name>
</gene>
<evidence type="ECO:0000259" key="9">
    <source>
        <dbReference type="Pfam" id="PF21982"/>
    </source>
</evidence>
<dbReference type="InterPro" id="IPR053926">
    <property type="entry name" value="RecX_HTH_1st"/>
</dbReference>
<dbReference type="InterPro" id="IPR036388">
    <property type="entry name" value="WH-like_DNA-bd_sf"/>
</dbReference>
<feature type="domain" description="RecX third three-helical" evidence="8">
    <location>
        <begin position="121"/>
        <end position="167"/>
    </location>
</feature>
<keyword evidence="11" id="KW-1185">Reference proteome</keyword>
<evidence type="ECO:0000313" key="11">
    <source>
        <dbReference type="Proteomes" id="UP000675781"/>
    </source>
</evidence>
<dbReference type="Pfam" id="PF21981">
    <property type="entry name" value="RecX_HTH3"/>
    <property type="match status" value="1"/>
</dbReference>
<comment type="similarity">
    <text evidence="2 5">Belongs to the RecX family.</text>
</comment>
<evidence type="ECO:0000256" key="4">
    <source>
        <dbReference type="ARBA" id="ARBA00022490"/>
    </source>
</evidence>
<accession>A0A941ITJ6</accession>
<evidence type="ECO:0000256" key="3">
    <source>
        <dbReference type="ARBA" id="ARBA00018111"/>
    </source>
</evidence>
<dbReference type="InterPro" id="IPR053924">
    <property type="entry name" value="RecX_HTH_2nd"/>
</dbReference>
<feature type="region of interest" description="Disordered" evidence="6">
    <location>
        <begin position="1"/>
        <end position="27"/>
    </location>
</feature>
<dbReference type="InterPro" id="IPR003783">
    <property type="entry name" value="Regulatory_RecX"/>
</dbReference>
<evidence type="ECO:0000256" key="2">
    <source>
        <dbReference type="ARBA" id="ARBA00009695"/>
    </source>
</evidence>
<dbReference type="GO" id="GO:0005737">
    <property type="term" value="C:cytoplasm"/>
    <property type="evidence" value="ECO:0007669"/>
    <property type="project" value="UniProtKB-SubCell"/>
</dbReference>
<dbReference type="RefSeq" id="WP_212532170.1">
    <property type="nucleotide sequence ID" value="NZ_JAGSOG010000224.1"/>
</dbReference>
<dbReference type="Gene3D" id="1.10.10.10">
    <property type="entry name" value="Winged helix-like DNA-binding domain superfamily/Winged helix DNA-binding domain"/>
    <property type="match status" value="1"/>
</dbReference>
<evidence type="ECO:0000313" key="10">
    <source>
        <dbReference type="EMBL" id="MBR7837702.1"/>
    </source>
</evidence>
<dbReference type="GO" id="GO:0006282">
    <property type="term" value="P:regulation of DNA repair"/>
    <property type="evidence" value="ECO:0007669"/>
    <property type="project" value="UniProtKB-UniRule"/>
</dbReference>
<dbReference type="EMBL" id="JAGSOG010000224">
    <property type="protein sequence ID" value="MBR7837702.1"/>
    <property type="molecule type" value="Genomic_DNA"/>
</dbReference>
<evidence type="ECO:0000259" key="8">
    <source>
        <dbReference type="Pfam" id="PF21981"/>
    </source>
</evidence>
<organism evidence="10 11">
    <name type="scientific">Actinospica durhamensis</name>
    <dbReference type="NCBI Taxonomy" id="1508375"/>
    <lineage>
        <taxon>Bacteria</taxon>
        <taxon>Bacillati</taxon>
        <taxon>Actinomycetota</taxon>
        <taxon>Actinomycetes</taxon>
        <taxon>Catenulisporales</taxon>
        <taxon>Actinospicaceae</taxon>
        <taxon>Actinospica</taxon>
    </lineage>
</organism>
<sequence length="218" mass="23794">MTKRTGRIPERREKESESAPQDPDSLARRLVLDALSRSARTRGQLSDLLARKGVPEEVGEVVLDRFAELGLIDDAAYAEAFTRSRHEHKGLGSRAIAFELRRRSVSDEVVQEAVSVLDADQEQETACRLARERQARMASLPREVQARRLAGFLARKGYGGQVVGRAVREAFAAAAEADADRDLSPDDADSMGFGGGMADFDGSENGMGSPSLEFVEED</sequence>
<keyword evidence="4 5" id="KW-0963">Cytoplasm</keyword>
<evidence type="ECO:0000256" key="5">
    <source>
        <dbReference type="HAMAP-Rule" id="MF_01114"/>
    </source>
</evidence>
<protein>
    <recommendedName>
        <fullName evidence="3 5">Regulatory protein RecX</fullName>
    </recommendedName>
</protein>
<feature type="region of interest" description="Disordered" evidence="6">
    <location>
        <begin position="175"/>
        <end position="218"/>
    </location>
</feature>
<dbReference type="HAMAP" id="MF_01114">
    <property type="entry name" value="RecX"/>
    <property type="match status" value="1"/>
</dbReference>